<organism evidence="4 5">
    <name type="scientific">Candidatus Komeilibacteria bacterium RIFOXYC1_FULL_37_11</name>
    <dbReference type="NCBI Taxonomy" id="1798555"/>
    <lineage>
        <taxon>Bacteria</taxon>
        <taxon>Candidatus Komeiliibacteriota</taxon>
    </lineage>
</organism>
<feature type="domain" description="Fibronectin type-III" evidence="3">
    <location>
        <begin position="161"/>
        <end position="261"/>
    </location>
</feature>
<sequence>MHKNIILALSFILLTPNVSLAVDPVTTTCDDNLPIPVVEATLNESNILLSWDQIDHTNLSGYKLVISKGDSTPSYPDNGYLKYITNRETTSYTINNSTVYNGGDITGSYLEEDEDYYFTVTAVYGCGQRVTGNVLHLTYPGVSVSDDTDEDVNDDSDDTTAVNYPVPEVTATSSTNGVLLSWKKINHDDFTGYKVVISRDKNKPKYPDHGYARYITDPNTTSILLNNGSEYVRGDFGGYLQTGQIYYFSITALYGDERVAGNAVLSTYNGPSHQIKTKPTVDSLTIIREKAQQLLDNNLGDILDELQELRSKLREQENEIKYLRSLLSDVRSITQSVKDTLNQFITYGVDENTKKLGEGERAAVIYSFKSAFNKLPETEDEVADAIKIANGRWPSQTSETSENRAKKEFRKIYLRDADMTDSNDNAAVTVMTYGLRQKAENRNLNSERQGIKTFQYIYGHVPQSTEDWNIMQAITYSGASR</sequence>
<feature type="coiled-coil region" evidence="1">
    <location>
        <begin position="299"/>
        <end position="326"/>
    </location>
</feature>
<keyword evidence="1" id="KW-0175">Coiled coil</keyword>
<keyword evidence="2" id="KW-0732">Signal</keyword>
<dbReference type="Proteomes" id="UP000177626">
    <property type="component" value="Unassembled WGS sequence"/>
</dbReference>
<evidence type="ECO:0000256" key="1">
    <source>
        <dbReference type="SAM" id="Coils"/>
    </source>
</evidence>
<evidence type="ECO:0000313" key="5">
    <source>
        <dbReference type="Proteomes" id="UP000177626"/>
    </source>
</evidence>
<dbReference type="InterPro" id="IPR003961">
    <property type="entry name" value="FN3_dom"/>
</dbReference>
<feature type="chain" id="PRO_5009582198" description="Fibronectin type-III domain-containing protein" evidence="2">
    <location>
        <begin position="22"/>
        <end position="481"/>
    </location>
</feature>
<name>A0A1G2BZG9_9BACT</name>
<reference evidence="4 5" key="1">
    <citation type="journal article" date="2016" name="Nat. Commun.">
        <title>Thousands of microbial genomes shed light on interconnected biogeochemical processes in an aquifer system.</title>
        <authorList>
            <person name="Anantharaman K."/>
            <person name="Brown C.T."/>
            <person name="Hug L.A."/>
            <person name="Sharon I."/>
            <person name="Castelle C.J."/>
            <person name="Probst A.J."/>
            <person name="Thomas B.C."/>
            <person name="Singh A."/>
            <person name="Wilkins M.J."/>
            <person name="Karaoz U."/>
            <person name="Brodie E.L."/>
            <person name="Williams K.H."/>
            <person name="Hubbard S.S."/>
            <person name="Banfield J.F."/>
        </authorList>
    </citation>
    <scope>NUCLEOTIDE SEQUENCE [LARGE SCALE GENOMIC DNA]</scope>
</reference>
<protein>
    <recommendedName>
        <fullName evidence="3">Fibronectin type-III domain-containing protein</fullName>
    </recommendedName>
</protein>
<accession>A0A1G2BZG9</accession>
<dbReference type="InterPro" id="IPR036116">
    <property type="entry name" value="FN3_sf"/>
</dbReference>
<proteinExistence type="predicted"/>
<gene>
    <name evidence="4" type="ORF">A2406_03535</name>
</gene>
<dbReference type="InterPro" id="IPR049813">
    <property type="entry name" value="Elp-1-like_TD"/>
</dbReference>
<evidence type="ECO:0000313" key="4">
    <source>
        <dbReference type="EMBL" id="OGY93949.1"/>
    </source>
</evidence>
<dbReference type="Gene3D" id="2.60.40.10">
    <property type="entry name" value="Immunoglobulins"/>
    <property type="match status" value="2"/>
</dbReference>
<dbReference type="SUPFAM" id="SSF49265">
    <property type="entry name" value="Fibronectin type III"/>
    <property type="match status" value="1"/>
</dbReference>
<comment type="caution">
    <text evidence="4">The sequence shown here is derived from an EMBL/GenBank/DDBJ whole genome shotgun (WGS) entry which is preliminary data.</text>
</comment>
<dbReference type="SMART" id="SM00060">
    <property type="entry name" value="FN3"/>
    <property type="match status" value="2"/>
</dbReference>
<evidence type="ECO:0000259" key="3">
    <source>
        <dbReference type="SMART" id="SM00060"/>
    </source>
</evidence>
<feature type="domain" description="Fibronectin type-III" evidence="3">
    <location>
        <begin position="32"/>
        <end position="127"/>
    </location>
</feature>
<evidence type="ECO:0000256" key="2">
    <source>
        <dbReference type="SAM" id="SignalP"/>
    </source>
</evidence>
<dbReference type="InterPro" id="IPR013783">
    <property type="entry name" value="Ig-like_fold"/>
</dbReference>
<feature type="signal peptide" evidence="2">
    <location>
        <begin position="1"/>
        <end position="21"/>
    </location>
</feature>
<dbReference type="CDD" id="cd21931">
    <property type="entry name" value="TD_EMAP-like"/>
    <property type="match status" value="1"/>
</dbReference>
<dbReference type="EMBL" id="MHKQ01000014">
    <property type="protein sequence ID" value="OGY93949.1"/>
    <property type="molecule type" value="Genomic_DNA"/>
</dbReference>
<dbReference type="AlphaFoldDB" id="A0A1G2BZG9"/>